<feature type="transmembrane region" description="Helical" evidence="8">
    <location>
        <begin position="399"/>
        <end position="422"/>
    </location>
</feature>
<feature type="transmembrane region" description="Helical" evidence="8">
    <location>
        <begin position="368"/>
        <end position="387"/>
    </location>
</feature>
<evidence type="ECO:0000256" key="8">
    <source>
        <dbReference type="SAM" id="Phobius"/>
    </source>
</evidence>
<feature type="transmembrane region" description="Helical" evidence="8">
    <location>
        <begin position="337"/>
        <end position="356"/>
    </location>
</feature>
<dbReference type="GO" id="GO:0016020">
    <property type="term" value="C:membrane"/>
    <property type="evidence" value="ECO:0007669"/>
    <property type="project" value="UniProtKB-SubCell"/>
</dbReference>
<dbReference type="GO" id="GO:0012505">
    <property type="term" value="C:endomembrane system"/>
    <property type="evidence" value="ECO:0007669"/>
    <property type="project" value="UniProtKB-SubCell"/>
</dbReference>
<evidence type="ECO:0000256" key="7">
    <source>
        <dbReference type="SAM" id="MobiDB-lite"/>
    </source>
</evidence>
<dbReference type="AlphaFoldDB" id="A0A2W5U1Q2"/>
<feature type="transmembrane region" description="Helical" evidence="8">
    <location>
        <begin position="275"/>
        <end position="297"/>
    </location>
</feature>
<accession>A0A2W5U1Q2</accession>
<dbReference type="GO" id="GO:0015990">
    <property type="term" value="P:electron transport coupled proton transport"/>
    <property type="evidence" value="ECO:0007669"/>
    <property type="project" value="TreeGrafter"/>
</dbReference>
<sequence length="588" mass="64221">MNSIYDSRILNLVIFFPLLVAGVIALLPKGEKGQIRALTFAGMIGSLLTTVWAWLRFDSKSPVEFQLEYRLEWLSDVGVSYHVGVDGLGIALVLLTGVLGPLVVLSSWTFVDERVKDFHIALLVLQTATFGAFCAIDSLLFFMFFEAVLIPMYLLIGVWGSEERQKAAVKFFLYTMVGSVLMLLALFAVYFLAAPAGSRSFDYSTMYNGMLSASRELAAYLKANPSGDGAGLTPTALALFKYGPWLFLAFALAFAIKVPMFPLHTWLPDAHVQAPVAGSMMLAGVMLKLGTYGFWRFAIPLFPVQARQYQTFFAVLAVIGIVYGALMCLAQRDIKKLIAYSSVSHLGYCMLGIFAFTVEGATGSAYQMLNHGVSTGALFLLFGFMYERRHARLMSDYGGLAKVVPVYTAFFLIVTFSSIAVPGTNGFVGEFLVLLGTIKSNLPLGFGVIAATAVVLGAAYMLWMVQKVFFGQITHQENHALKDLSGRELAAAIPFLVMIVVMGLRPQPFLDVLNPASERFVARANYAAGGNDDSRVRVGVRELPKALAQVAPQQAVPQPLQPNRPELVRPSRPMIIKPAQPQLLPANP</sequence>
<keyword evidence="3 6" id="KW-0812">Transmembrane</keyword>
<feature type="transmembrane region" description="Helical" evidence="8">
    <location>
        <begin position="442"/>
        <end position="463"/>
    </location>
</feature>
<protein>
    <submittedName>
        <fullName evidence="10">Fe-S-binding domain-containing protein</fullName>
    </submittedName>
</protein>
<reference evidence="10 11" key="1">
    <citation type="submission" date="2017-08" db="EMBL/GenBank/DDBJ databases">
        <title>Infants hospitalized years apart are colonized by the same room-sourced microbial strains.</title>
        <authorList>
            <person name="Brooks B."/>
            <person name="Olm M.R."/>
            <person name="Firek B.A."/>
            <person name="Baker R."/>
            <person name="Thomas B.C."/>
            <person name="Morowitz M.J."/>
            <person name="Banfield J.F."/>
        </authorList>
    </citation>
    <scope>NUCLEOTIDE SEQUENCE [LARGE SCALE GENOMIC DNA]</scope>
    <source>
        <strain evidence="10">S2_003_000_R2_14</strain>
    </source>
</reference>
<dbReference type="Proteomes" id="UP000249061">
    <property type="component" value="Unassembled WGS sequence"/>
</dbReference>
<dbReference type="GO" id="GO:0008137">
    <property type="term" value="F:NADH dehydrogenase (ubiquinone) activity"/>
    <property type="evidence" value="ECO:0007669"/>
    <property type="project" value="InterPro"/>
</dbReference>
<feature type="transmembrane region" description="Helical" evidence="8">
    <location>
        <begin position="12"/>
        <end position="28"/>
    </location>
</feature>
<feature type="transmembrane region" description="Helical" evidence="8">
    <location>
        <begin position="171"/>
        <end position="193"/>
    </location>
</feature>
<feature type="transmembrane region" description="Helical" evidence="8">
    <location>
        <begin position="484"/>
        <end position="504"/>
    </location>
</feature>
<feature type="domain" description="NADH:quinone oxidoreductase/Mrp antiporter transmembrane" evidence="9">
    <location>
        <begin position="137"/>
        <end position="448"/>
    </location>
</feature>
<keyword evidence="5 8" id="KW-0472">Membrane</keyword>
<evidence type="ECO:0000259" key="9">
    <source>
        <dbReference type="Pfam" id="PF00361"/>
    </source>
</evidence>
<feature type="transmembrane region" description="Helical" evidence="8">
    <location>
        <begin position="88"/>
        <end position="111"/>
    </location>
</feature>
<comment type="caution">
    <text evidence="10">The sequence shown here is derived from an EMBL/GenBank/DDBJ whole genome shotgun (WGS) entry which is preliminary data.</text>
</comment>
<dbReference type="InterPro" id="IPR010227">
    <property type="entry name" value="NADH_Q_OxRdtase_chainM/4"/>
</dbReference>
<feature type="transmembrane region" description="Helical" evidence="8">
    <location>
        <begin position="142"/>
        <end position="159"/>
    </location>
</feature>
<evidence type="ECO:0000313" key="11">
    <source>
        <dbReference type="Proteomes" id="UP000249061"/>
    </source>
</evidence>
<evidence type="ECO:0000256" key="3">
    <source>
        <dbReference type="ARBA" id="ARBA00022692"/>
    </source>
</evidence>
<gene>
    <name evidence="10" type="ORF">DI536_00605</name>
</gene>
<dbReference type="PRINTS" id="PR01437">
    <property type="entry name" value="NUOXDRDTASE4"/>
</dbReference>
<comment type="subcellular location">
    <subcellularLocation>
        <location evidence="1">Endomembrane system</location>
        <topology evidence="1">Multi-pass membrane protein</topology>
    </subcellularLocation>
    <subcellularLocation>
        <location evidence="6">Membrane</location>
        <topology evidence="6">Multi-pass membrane protein</topology>
    </subcellularLocation>
</comment>
<organism evidence="10 11">
    <name type="scientific">Archangium gephyra</name>
    <dbReference type="NCBI Taxonomy" id="48"/>
    <lineage>
        <taxon>Bacteria</taxon>
        <taxon>Pseudomonadati</taxon>
        <taxon>Myxococcota</taxon>
        <taxon>Myxococcia</taxon>
        <taxon>Myxococcales</taxon>
        <taxon>Cystobacterineae</taxon>
        <taxon>Archangiaceae</taxon>
        <taxon>Archangium</taxon>
    </lineage>
</organism>
<evidence type="ECO:0000256" key="6">
    <source>
        <dbReference type="RuleBase" id="RU000320"/>
    </source>
</evidence>
<feature type="transmembrane region" description="Helical" evidence="8">
    <location>
        <begin position="309"/>
        <end position="330"/>
    </location>
</feature>
<dbReference type="EMBL" id="QFQP01000001">
    <property type="protein sequence ID" value="PZR18416.1"/>
    <property type="molecule type" value="Genomic_DNA"/>
</dbReference>
<comment type="similarity">
    <text evidence="2">Belongs to the complex I subunit 4 family.</text>
</comment>
<evidence type="ECO:0000256" key="4">
    <source>
        <dbReference type="ARBA" id="ARBA00022989"/>
    </source>
</evidence>
<dbReference type="GO" id="GO:0048039">
    <property type="term" value="F:ubiquinone binding"/>
    <property type="evidence" value="ECO:0007669"/>
    <property type="project" value="TreeGrafter"/>
</dbReference>
<dbReference type="InterPro" id="IPR003918">
    <property type="entry name" value="NADH_UbQ_OxRdtase"/>
</dbReference>
<feature type="transmembrane region" description="Helical" evidence="8">
    <location>
        <begin position="35"/>
        <end position="55"/>
    </location>
</feature>
<dbReference type="PANTHER" id="PTHR43507">
    <property type="entry name" value="NADH-UBIQUINONE OXIDOREDUCTASE CHAIN 4"/>
    <property type="match status" value="1"/>
</dbReference>
<feature type="transmembrane region" description="Helical" evidence="8">
    <location>
        <begin position="118"/>
        <end position="136"/>
    </location>
</feature>
<feature type="transmembrane region" description="Helical" evidence="8">
    <location>
        <begin position="242"/>
        <end position="263"/>
    </location>
</feature>
<evidence type="ECO:0000256" key="2">
    <source>
        <dbReference type="ARBA" id="ARBA00009025"/>
    </source>
</evidence>
<dbReference type="Pfam" id="PF00361">
    <property type="entry name" value="Proton_antipo_M"/>
    <property type="match status" value="1"/>
</dbReference>
<dbReference type="GO" id="GO:0003954">
    <property type="term" value="F:NADH dehydrogenase activity"/>
    <property type="evidence" value="ECO:0007669"/>
    <property type="project" value="TreeGrafter"/>
</dbReference>
<dbReference type="GO" id="GO:0042773">
    <property type="term" value="P:ATP synthesis coupled electron transport"/>
    <property type="evidence" value="ECO:0007669"/>
    <property type="project" value="InterPro"/>
</dbReference>
<evidence type="ECO:0000256" key="5">
    <source>
        <dbReference type="ARBA" id="ARBA00023136"/>
    </source>
</evidence>
<evidence type="ECO:0000256" key="1">
    <source>
        <dbReference type="ARBA" id="ARBA00004127"/>
    </source>
</evidence>
<dbReference type="NCBIfam" id="TIGR01972">
    <property type="entry name" value="NDH_I_M"/>
    <property type="match status" value="1"/>
</dbReference>
<name>A0A2W5U1Q2_9BACT</name>
<evidence type="ECO:0000313" key="10">
    <source>
        <dbReference type="EMBL" id="PZR18416.1"/>
    </source>
</evidence>
<proteinExistence type="inferred from homology"/>
<keyword evidence="4 8" id="KW-1133">Transmembrane helix</keyword>
<dbReference type="InterPro" id="IPR001750">
    <property type="entry name" value="ND/Mrp_TM"/>
</dbReference>
<dbReference type="PANTHER" id="PTHR43507:SF1">
    <property type="entry name" value="NADH-UBIQUINONE OXIDOREDUCTASE CHAIN 4"/>
    <property type="match status" value="1"/>
</dbReference>
<feature type="region of interest" description="Disordered" evidence="7">
    <location>
        <begin position="552"/>
        <end position="588"/>
    </location>
</feature>